<reference evidence="4" key="1">
    <citation type="journal article" date="2019" name="Int. J. Syst. Evol. Microbiol.">
        <title>The Global Catalogue of Microorganisms (GCM) 10K type strain sequencing project: providing services to taxonomists for standard genome sequencing and annotation.</title>
        <authorList>
            <consortium name="The Broad Institute Genomics Platform"/>
            <consortium name="The Broad Institute Genome Sequencing Center for Infectious Disease"/>
            <person name="Wu L."/>
            <person name="Ma J."/>
        </authorList>
    </citation>
    <scope>NUCLEOTIDE SEQUENCE [LARGE SCALE GENOMIC DNA]</scope>
    <source>
        <strain evidence="4">CGMCC 1.15342</strain>
    </source>
</reference>
<keyword evidence="1" id="KW-0732">Signal</keyword>
<dbReference type="Proteomes" id="UP000597338">
    <property type="component" value="Unassembled WGS sequence"/>
</dbReference>
<sequence length="146" mass="16183">MKQLLFVLSALFITSSLFTACKKKELADTEEECELTVAALAGKYKIVAASYVEASGDRDVLHEIYDDCELDDINELKADKTFVYTDGGEKCDPDGSTSGTWDVNTNSRILILNTGTSTILSFNCKELVVTYRDDAGNIVKETYRKQ</sequence>
<feature type="domain" description="Lipocalin-like" evidence="2">
    <location>
        <begin position="40"/>
        <end position="128"/>
    </location>
</feature>
<evidence type="ECO:0000256" key="1">
    <source>
        <dbReference type="SAM" id="SignalP"/>
    </source>
</evidence>
<dbReference type="InterPro" id="IPR024311">
    <property type="entry name" value="Lipocalin-like"/>
</dbReference>
<evidence type="ECO:0000313" key="4">
    <source>
        <dbReference type="Proteomes" id="UP000597338"/>
    </source>
</evidence>
<evidence type="ECO:0000313" key="3">
    <source>
        <dbReference type="EMBL" id="GGC22915.1"/>
    </source>
</evidence>
<keyword evidence="4" id="KW-1185">Reference proteome</keyword>
<accession>A0ABQ1LIX0</accession>
<dbReference type="Pfam" id="PF13648">
    <property type="entry name" value="Lipocalin_4"/>
    <property type="match status" value="1"/>
</dbReference>
<feature type="chain" id="PRO_5046107692" description="Lipocalin-like domain-containing protein" evidence="1">
    <location>
        <begin position="20"/>
        <end position="146"/>
    </location>
</feature>
<protein>
    <recommendedName>
        <fullName evidence="2">Lipocalin-like domain-containing protein</fullName>
    </recommendedName>
</protein>
<feature type="signal peptide" evidence="1">
    <location>
        <begin position="1"/>
        <end position="19"/>
    </location>
</feature>
<comment type="caution">
    <text evidence="3">The sequence shown here is derived from an EMBL/GenBank/DDBJ whole genome shotgun (WGS) entry which is preliminary data.</text>
</comment>
<dbReference type="EMBL" id="BMIK01000003">
    <property type="protein sequence ID" value="GGC22915.1"/>
    <property type="molecule type" value="Genomic_DNA"/>
</dbReference>
<organism evidence="3 4">
    <name type="scientific">Parapedobacter defluvii</name>
    <dbReference type="NCBI Taxonomy" id="2045106"/>
    <lineage>
        <taxon>Bacteria</taxon>
        <taxon>Pseudomonadati</taxon>
        <taxon>Bacteroidota</taxon>
        <taxon>Sphingobacteriia</taxon>
        <taxon>Sphingobacteriales</taxon>
        <taxon>Sphingobacteriaceae</taxon>
        <taxon>Parapedobacter</taxon>
    </lineage>
</organism>
<evidence type="ECO:0000259" key="2">
    <source>
        <dbReference type="Pfam" id="PF13648"/>
    </source>
</evidence>
<gene>
    <name evidence="3" type="ORF">GCM10011386_13470</name>
</gene>
<dbReference type="RefSeq" id="WP_188748840.1">
    <property type="nucleotide sequence ID" value="NZ_BMIK01000003.1"/>
</dbReference>
<dbReference type="PROSITE" id="PS51257">
    <property type="entry name" value="PROKAR_LIPOPROTEIN"/>
    <property type="match status" value="1"/>
</dbReference>
<proteinExistence type="predicted"/>
<name>A0ABQ1LIX0_9SPHI</name>